<reference evidence="2" key="1">
    <citation type="submission" date="2016-10" db="EMBL/GenBank/DDBJ databases">
        <authorList>
            <person name="Varghese N."/>
            <person name="Submissions S."/>
        </authorList>
    </citation>
    <scope>NUCLEOTIDE SEQUENCE [LARGE SCALE GENOMIC DNA]</scope>
    <source>
        <strain evidence="2">DSM 25329</strain>
    </source>
</reference>
<sequence>MTHVFQSDKICIASISCPTDYFTSESVILARSFIEKVTNFCYASLFDSEEYRAFVLHPLFKRYDIMSMPTMQDSLDSWPNHVKRERSGRKLLKRCLLPGKH</sequence>
<name>A0A1G8BU37_9BACT</name>
<proteinExistence type="predicted"/>
<evidence type="ECO:0000313" key="2">
    <source>
        <dbReference type="Proteomes" id="UP000198748"/>
    </source>
</evidence>
<protein>
    <submittedName>
        <fullName evidence="1">Uncharacterized protein</fullName>
    </submittedName>
</protein>
<evidence type="ECO:0000313" key="1">
    <source>
        <dbReference type="EMBL" id="SDH36806.1"/>
    </source>
</evidence>
<organism evidence="1 2">
    <name type="scientific">Dyadobacter soli</name>
    <dbReference type="NCBI Taxonomy" id="659014"/>
    <lineage>
        <taxon>Bacteria</taxon>
        <taxon>Pseudomonadati</taxon>
        <taxon>Bacteroidota</taxon>
        <taxon>Cytophagia</taxon>
        <taxon>Cytophagales</taxon>
        <taxon>Spirosomataceae</taxon>
        <taxon>Dyadobacter</taxon>
    </lineage>
</organism>
<gene>
    <name evidence="1" type="ORF">SAMN04487996_13439</name>
</gene>
<dbReference type="AlphaFoldDB" id="A0A1G8BU37"/>
<accession>A0A1G8BU37</accession>
<dbReference type="EMBL" id="FNAN01000034">
    <property type="protein sequence ID" value="SDH36806.1"/>
    <property type="molecule type" value="Genomic_DNA"/>
</dbReference>
<dbReference type="Proteomes" id="UP000198748">
    <property type="component" value="Unassembled WGS sequence"/>
</dbReference>
<keyword evidence="2" id="KW-1185">Reference proteome</keyword>